<dbReference type="EMBL" id="JALPRF010000007">
    <property type="protein sequence ID" value="MCK8495297.1"/>
    <property type="molecule type" value="Genomic_DNA"/>
</dbReference>
<protein>
    <recommendedName>
        <fullName evidence="3">Secreted protein</fullName>
    </recommendedName>
</protein>
<evidence type="ECO:0000313" key="1">
    <source>
        <dbReference type="EMBL" id="MCK8495297.1"/>
    </source>
</evidence>
<dbReference type="Proteomes" id="UP001202180">
    <property type="component" value="Unassembled WGS sequence"/>
</dbReference>
<gene>
    <name evidence="1" type="ORF">M0L20_25745</name>
</gene>
<keyword evidence="2" id="KW-1185">Reference proteome</keyword>
<comment type="caution">
    <text evidence="1">The sequence shown here is derived from an EMBL/GenBank/DDBJ whole genome shotgun (WGS) entry which is preliminary data.</text>
</comment>
<proteinExistence type="predicted"/>
<accession>A0ABT0HT26</accession>
<reference evidence="1 2" key="1">
    <citation type="submission" date="2022-04" db="EMBL/GenBank/DDBJ databases">
        <title>Spirosoma sp. strain RP8 genome sequencing and assembly.</title>
        <authorList>
            <person name="Jung Y."/>
        </authorList>
    </citation>
    <scope>NUCLEOTIDE SEQUENCE [LARGE SCALE GENOMIC DNA]</scope>
    <source>
        <strain evidence="1 2">RP8</strain>
    </source>
</reference>
<name>A0ABT0HT26_9BACT</name>
<evidence type="ECO:0008006" key="3">
    <source>
        <dbReference type="Google" id="ProtNLM"/>
    </source>
</evidence>
<sequence>MGLLKWLTKPVYVVLCGTTGSDTALAYQPDYYLLAAQTRGSLHTLEDDLNPSAVSPTQTLRVGTHFYRYRASRKQFKLTPYTHRPKRYLGFVCCSYVNLSQL</sequence>
<organism evidence="1 2">
    <name type="scientific">Spirosoma liriopis</name>
    <dbReference type="NCBI Taxonomy" id="2937440"/>
    <lineage>
        <taxon>Bacteria</taxon>
        <taxon>Pseudomonadati</taxon>
        <taxon>Bacteroidota</taxon>
        <taxon>Cytophagia</taxon>
        <taxon>Cytophagales</taxon>
        <taxon>Cytophagaceae</taxon>
        <taxon>Spirosoma</taxon>
    </lineage>
</organism>
<evidence type="ECO:0000313" key="2">
    <source>
        <dbReference type="Proteomes" id="UP001202180"/>
    </source>
</evidence>